<dbReference type="SUPFAM" id="SSF53067">
    <property type="entry name" value="Actin-like ATPase domain"/>
    <property type="match status" value="1"/>
</dbReference>
<dbReference type="EMBL" id="ML769384">
    <property type="protein sequence ID" value="KAE9410992.1"/>
    <property type="molecule type" value="Genomic_DNA"/>
</dbReference>
<sequence>MPGKIRQTPLKSADRDYLALGLEGSANKFGAGIMKHSKDGSAIVLSNVRHTYVTPPGEGFQPRDTALHHREWALKVIDDCLTKAGVSMHQIDCICFTKGPGMGAPLQSVALVARTLSLLFNKPLVGVNHCVGHIEMGREITGAQNPVVLYVSGGNTQVIAYSRQCYRIFGETLDIAVGNCLDRFARIINLSNDPAPGYNIEQEAKKGKRLLPLPYATKGMDVSLSGILSAVEAYTLDKRFRTQEASADSPPDEDIITPQDLCFSLQETVYAMLVEITERAMAHIGSKEVLIVGGVGSNERLQQMMGIMAQERRGLVFATDERFCIDNGIMIAQAGLLSYRMGFETPLAKSTCTQRFRTDEVHVAWRS</sequence>
<evidence type="ECO:0000256" key="5">
    <source>
        <dbReference type="ARBA" id="ARBA00022723"/>
    </source>
</evidence>
<keyword evidence="7 10" id="KW-0012">Acyltransferase</keyword>
<dbReference type="Proteomes" id="UP000799118">
    <property type="component" value="Unassembled WGS sequence"/>
</dbReference>
<dbReference type="AlphaFoldDB" id="A0A6A4IF99"/>
<dbReference type="GO" id="GO:0005737">
    <property type="term" value="C:cytoplasm"/>
    <property type="evidence" value="ECO:0007669"/>
    <property type="project" value="UniProtKB-SubCell"/>
</dbReference>
<comment type="similarity">
    <text evidence="10">Belongs to the KAE1 / TsaD family.</text>
</comment>
<evidence type="ECO:0000256" key="1">
    <source>
        <dbReference type="ARBA" id="ARBA00012156"/>
    </source>
</evidence>
<evidence type="ECO:0000256" key="6">
    <source>
        <dbReference type="ARBA" id="ARBA00023242"/>
    </source>
</evidence>
<keyword evidence="5 10" id="KW-0479">Metal-binding</keyword>
<evidence type="ECO:0000313" key="12">
    <source>
        <dbReference type="EMBL" id="KAE9410992.1"/>
    </source>
</evidence>
<dbReference type="GO" id="GO:0002949">
    <property type="term" value="P:tRNA threonylcarbamoyladenosine modification"/>
    <property type="evidence" value="ECO:0007669"/>
    <property type="project" value="UniProtKB-UniRule"/>
</dbReference>
<dbReference type="HAMAP" id="MF_01446">
    <property type="entry name" value="Kae1"/>
    <property type="match status" value="1"/>
</dbReference>
<evidence type="ECO:0000256" key="4">
    <source>
        <dbReference type="ARBA" id="ARBA00022694"/>
    </source>
</evidence>
<dbReference type="PANTHER" id="PTHR11735">
    <property type="entry name" value="TRNA N6-ADENOSINE THREONYLCARBAMOYLTRANSFERASE"/>
    <property type="match status" value="1"/>
</dbReference>
<dbReference type="InterPro" id="IPR034680">
    <property type="entry name" value="Kae1_archaea_euk"/>
</dbReference>
<evidence type="ECO:0000256" key="10">
    <source>
        <dbReference type="HAMAP-Rule" id="MF_03180"/>
    </source>
</evidence>
<feature type="domain" description="Gcp-like" evidence="11">
    <location>
        <begin position="45"/>
        <end position="332"/>
    </location>
</feature>
<proteinExistence type="inferred from homology"/>
<dbReference type="PANTHER" id="PTHR11735:SF14">
    <property type="entry name" value="TRNA N6-ADENOSINE THREONYLCARBAMOYLTRANSFERASE"/>
    <property type="match status" value="1"/>
</dbReference>
<comment type="subcellular location">
    <subcellularLocation>
        <location evidence="10">Cytoplasm</location>
    </subcellularLocation>
    <subcellularLocation>
        <location evidence="10">Nucleus</location>
    </subcellularLocation>
</comment>
<dbReference type="NCBIfam" id="TIGR00329">
    <property type="entry name" value="gcp_kae1"/>
    <property type="match status" value="1"/>
</dbReference>
<dbReference type="GO" id="GO:0046872">
    <property type="term" value="F:metal ion binding"/>
    <property type="evidence" value="ECO:0007669"/>
    <property type="project" value="UniProtKB-KW"/>
</dbReference>
<dbReference type="Gene3D" id="3.30.420.40">
    <property type="match status" value="2"/>
</dbReference>
<evidence type="ECO:0000256" key="2">
    <source>
        <dbReference type="ARBA" id="ARBA00022490"/>
    </source>
</evidence>
<evidence type="ECO:0000256" key="8">
    <source>
        <dbReference type="ARBA" id="ARBA00030439"/>
    </source>
</evidence>
<feature type="binding site" evidence="10">
    <location>
        <position position="197"/>
    </location>
    <ligand>
        <name>substrate</name>
    </ligand>
</feature>
<evidence type="ECO:0000256" key="9">
    <source>
        <dbReference type="ARBA" id="ARBA00048117"/>
    </source>
</evidence>
<feature type="binding site" evidence="10">
    <location>
        <position position="133"/>
    </location>
    <ligand>
        <name>a divalent metal cation</name>
        <dbReference type="ChEBI" id="CHEBI:60240"/>
    </ligand>
</feature>
<feature type="binding site" evidence="10">
    <location>
        <position position="298"/>
    </location>
    <ligand>
        <name>substrate</name>
    </ligand>
</feature>
<comment type="cofactor">
    <cofactor evidence="10">
        <name>a divalent metal cation</name>
        <dbReference type="ChEBI" id="CHEBI:60240"/>
    </cofactor>
    <text evidence="10">Binds 1 divalent metal cation per subunit.</text>
</comment>
<organism evidence="12 13">
    <name type="scientific">Gymnopus androsaceus JB14</name>
    <dbReference type="NCBI Taxonomy" id="1447944"/>
    <lineage>
        <taxon>Eukaryota</taxon>
        <taxon>Fungi</taxon>
        <taxon>Dikarya</taxon>
        <taxon>Basidiomycota</taxon>
        <taxon>Agaricomycotina</taxon>
        <taxon>Agaricomycetes</taxon>
        <taxon>Agaricomycetidae</taxon>
        <taxon>Agaricales</taxon>
        <taxon>Marasmiineae</taxon>
        <taxon>Omphalotaceae</taxon>
        <taxon>Gymnopus</taxon>
    </lineage>
</organism>
<dbReference type="InterPro" id="IPR043129">
    <property type="entry name" value="ATPase_NBD"/>
</dbReference>
<comment type="catalytic activity">
    <reaction evidence="9 10">
        <text>L-threonylcarbamoyladenylate + adenosine(37) in tRNA = N(6)-L-threonylcarbamoyladenosine(37) in tRNA + AMP + H(+)</text>
        <dbReference type="Rhea" id="RHEA:37059"/>
        <dbReference type="Rhea" id="RHEA-COMP:10162"/>
        <dbReference type="Rhea" id="RHEA-COMP:10163"/>
        <dbReference type="ChEBI" id="CHEBI:15378"/>
        <dbReference type="ChEBI" id="CHEBI:73682"/>
        <dbReference type="ChEBI" id="CHEBI:74411"/>
        <dbReference type="ChEBI" id="CHEBI:74418"/>
        <dbReference type="ChEBI" id="CHEBI:456215"/>
        <dbReference type="EC" id="2.3.1.234"/>
    </reaction>
</comment>
<dbReference type="FunFam" id="3.30.420.40:FF:000141">
    <property type="entry name" value="Probable tRNA N6-adenosine threonylcarbamoyltransferase"/>
    <property type="match status" value="1"/>
</dbReference>
<gene>
    <name evidence="12" type="ORF">BT96DRAFT_969232</name>
</gene>
<dbReference type="Pfam" id="PF00814">
    <property type="entry name" value="TsaD"/>
    <property type="match status" value="1"/>
</dbReference>
<keyword evidence="6 10" id="KW-0539">Nucleus</keyword>
<keyword evidence="2 10" id="KW-0963">Cytoplasm</keyword>
<feature type="binding site" evidence="10">
    <location>
        <position position="150"/>
    </location>
    <ligand>
        <name>a divalent metal cation</name>
        <dbReference type="ChEBI" id="CHEBI:60240"/>
    </ligand>
</feature>
<dbReference type="GO" id="GO:0005634">
    <property type="term" value="C:nucleus"/>
    <property type="evidence" value="ECO:0007669"/>
    <property type="project" value="UniProtKB-SubCell"/>
</dbReference>
<evidence type="ECO:0000256" key="7">
    <source>
        <dbReference type="ARBA" id="ARBA00023315"/>
    </source>
</evidence>
<reference evidence="12" key="1">
    <citation type="journal article" date="2019" name="Environ. Microbiol.">
        <title>Fungal ecological strategies reflected in gene transcription - a case study of two litter decomposers.</title>
        <authorList>
            <person name="Barbi F."/>
            <person name="Kohler A."/>
            <person name="Barry K."/>
            <person name="Baskaran P."/>
            <person name="Daum C."/>
            <person name="Fauchery L."/>
            <person name="Ihrmark K."/>
            <person name="Kuo A."/>
            <person name="LaButti K."/>
            <person name="Lipzen A."/>
            <person name="Morin E."/>
            <person name="Grigoriev I.V."/>
            <person name="Henrissat B."/>
            <person name="Lindahl B."/>
            <person name="Martin F."/>
        </authorList>
    </citation>
    <scope>NUCLEOTIDE SEQUENCE</scope>
    <source>
        <strain evidence="12">JB14</strain>
    </source>
</reference>
<dbReference type="OrthoDB" id="10254073at2759"/>
<accession>A0A6A4IF99</accession>
<keyword evidence="13" id="KW-1185">Reference proteome</keyword>
<dbReference type="EC" id="2.3.1.234" evidence="1"/>
<dbReference type="PRINTS" id="PR00789">
    <property type="entry name" value="OSIALOPTASE"/>
</dbReference>
<dbReference type="GO" id="GO:0061711">
    <property type="term" value="F:tRNA N(6)-L-threonylcarbamoyladenine synthase activity"/>
    <property type="evidence" value="ECO:0007669"/>
    <property type="project" value="UniProtKB-EC"/>
</dbReference>
<feature type="binding site" evidence="10">
    <location>
        <position position="326"/>
    </location>
    <ligand>
        <name>a divalent metal cation</name>
        <dbReference type="ChEBI" id="CHEBI:60240"/>
    </ligand>
</feature>
<name>A0A6A4IF99_9AGAR</name>
<dbReference type="GO" id="GO:0000408">
    <property type="term" value="C:EKC/KEOPS complex"/>
    <property type="evidence" value="ECO:0007669"/>
    <property type="project" value="InterPro"/>
</dbReference>
<dbReference type="NCBIfam" id="TIGR03722">
    <property type="entry name" value="arch_KAE1"/>
    <property type="match status" value="1"/>
</dbReference>
<feature type="binding site" evidence="10">
    <location>
        <position position="129"/>
    </location>
    <ligand>
        <name>a divalent metal cation</name>
        <dbReference type="ChEBI" id="CHEBI:60240"/>
    </ligand>
</feature>
<dbReference type="CDD" id="cd24132">
    <property type="entry name" value="ASKHA_NBD_OSGEP_like_euk"/>
    <property type="match status" value="1"/>
</dbReference>
<dbReference type="InterPro" id="IPR017861">
    <property type="entry name" value="KAE1/TsaD"/>
</dbReference>
<keyword evidence="4 10" id="KW-0819">tRNA processing</keyword>
<protein>
    <recommendedName>
        <fullName evidence="1">N(6)-L-threonylcarbamoyladenine synthase</fullName>
        <ecNumber evidence="1">2.3.1.234</ecNumber>
    </recommendedName>
    <alternativeName>
        <fullName evidence="8">N6-L-threonylcarbamoyladenine synthase</fullName>
    </alternativeName>
</protein>
<feature type="binding site" evidence="10">
    <location>
        <position position="182"/>
    </location>
    <ligand>
        <name>substrate</name>
    </ligand>
</feature>
<evidence type="ECO:0000313" key="13">
    <source>
        <dbReference type="Proteomes" id="UP000799118"/>
    </source>
</evidence>
<dbReference type="PROSITE" id="PS01016">
    <property type="entry name" value="GLYCOPROTEASE"/>
    <property type="match status" value="1"/>
</dbReference>
<dbReference type="InterPro" id="IPR000905">
    <property type="entry name" value="Gcp-like_dom"/>
</dbReference>
<evidence type="ECO:0000259" key="11">
    <source>
        <dbReference type="Pfam" id="PF00814"/>
    </source>
</evidence>
<feature type="binding site" evidence="10">
    <location>
        <begin position="150"/>
        <end position="154"/>
    </location>
    <ligand>
        <name>substrate</name>
    </ligand>
</feature>
<keyword evidence="3 10" id="KW-0808">Transferase</keyword>
<dbReference type="FunFam" id="3.30.420.40:FF:000295">
    <property type="entry name" value="Probable tRNA N6-adenosine threonylcarbamoyltransferase"/>
    <property type="match status" value="1"/>
</dbReference>
<dbReference type="InterPro" id="IPR017860">
    <property type="entry name" value="Peptidase_M22_CS"/>
</dbReference>
<feature type="binding site" evidence="10">
    <location>
        <position position="201"/>
    </location>
    <ligand>
        <name>substrate</name>
    </ligand>
</feature>
<evidence type="ECO:0000256" key="3">
    <source>
        <dbReference type="ARBA" id="ARBA00022679"/>
    </source>
</evidence>